<protein>
    <recommendedName>
        <fullName evidence="7">ATP-dependent RNA helicase</fullName>
        <ecNumber evidence="7">3.6.4.13</ecNumber>
    </recommendedName>
</protein>
<comment type="similarity">
    <text evidence="6">Belongs to the DEAD box helicase family.</text>
</comment>
<dbReference type="CDD" id="cd17956">
    <property type="entry name" value="DEADc_DDX51"/>
    <property type="match status" value="1"/>
</dbReference>
<gene>
    <name evidence="11" type="ORF">NADFUDRAFT_14658</name>
</gene>
<dbReference type="STRING" id="857566.A0A1E3PPN0"/>
<dbReference type="EC" id="3.6.4.13" evidence="7"/>
<evidence type="ECO:0000256" key="3">
    <source>
        <dbReference type="ARBA" id="ARBA00022806"/>
    </source>
</evidence>
<sequence>EDSSDSSSDDSSDGSSSESDSDEDTEVTVEETPEDNMDIDSENSQAPEELQPIDAKHAIYLDKFKNVAEKLQLSIFKTEKRERAQAILGETKDESSDADEDANTVKAGLIPFAQPAELLGDQDITNSNKNKDNFKSTLKWFVDPIYVSNAERIPFSTLGLHAKVLKNLTRNGFVESFAVQTAVLPLLLKDIRNISPDKRSDILANAATGSGKTLAYVVPIVESLIDRVVPRTRAIIILPTKVLIQQVRQVFEMISSGFGLNILTLRSERAFKDEQDVLTRFKPDVVICTPGRLVDHLRSGTEGLKNLHKDLKWLVIDEADRLLNQSFQEWVDVIINAIEKNTNTNTNTTNNETNNSANNDSIISTIDRRWKTSVQKLIYSATLTRDPGKLSGLKIHEPKVIIVADNDIMNDKEFTVPESLSENLVPIKSSSVKPLHLFELIWQENLTSDVLIFTNSNESAARLTRLLNIMQDMVYGLSETTSAATATTEQNGSAARKRILREFSKGQINIVVGTDLIARGLDIASIRHVINYDLPTSKREYVHRVGRTARANHEGRAWSLACSRSEHKWFWKISNSIHR</sequence>
<dbReference type="InterPro" id="IPR000629">
    <property type="entry name" value="RNA-helicase_DEAD-box_CS"/>
</dbReference>
<feature type="region of interest" description="Disordered" evidence="8">
    <location>
        <begin position="1"/>
        <end position="49"/>
    </location>
</feature>
<dbReference type="PANTHER" id="PTHR24031">
    <property type="entry name" value="RNA HELICASE"/>
    <property type="match status" value="1"/>
</dbReference>
<accession>A0A1E3PPN0</accession>
<dbReference type="GO" id="GO:0016787">
    <property type="term" value="F:hydrolase activity"/>
    <property type="evidence" value="ECO:0007669"/>
    <property type="project" value="UniProtKB-KW"/>
</dbReference>
<dbReference type="Gene3D" id="3.40.50.300">
    <property type="entry name" value="P-loop containing nucleotide triphosphate hydrolases"/>
    <property type="match status" value="2"/>
</dbReference>
<evidence type="ECO:0000259" key="9">
    <source>
        <dbReference type="PROSITE" id="PS51192"/>
    </source>
</evidence>
<keyword evidence="1 6" id="KW-0547">Nucleotide-binding</keyword>
<dbReference type="Pfam" id="PF00270">
    <property type="entry name" value="DEAD"/>
    <property type="match status" value="1"/>
</dbReference>
<reference evidence="11 12" key="1">
    <citation type="journal article" date="2016" name="Proc. Natl. Acad. Sci. U.S.A.">
        <title>Comparative genomics of biotechnologically important yeasts.</title>
        <authorList>
            <person name="Riley R."/>
            <person name="Haridas S."/>
            <person name="Wolfe K.H."/>
            <person name="Lopes M.R."/>
            <person name="Hittinger C.T."/>
            <person name="Goeker M."/>
            <person name="Salamov A.A."/>
            <person name="Wisecaver J.H."/>
            <person name="Long T.M."/>
            <person name="Calvey C.H."/>
            <person name="Aerts A.L."/>
            <person name="Barry K.W."/>
            <person name="Choi C."/>
            <person name="Clum A."/>
            <person name="Coughlan A.Y."/>
            <person name="Deshpande S."/>
            <person name="Douglass A.P."/>
            <person name="Hanson S.J."/>
            <person name="Klenk H.-P."/>
            <person name="LaButti K.M."/>
            <person name="Lapidus A."/>
            <person name="Lindquist E.A."/>
            <person name="Lipzen A.M."/>
            <person name="Meier-Kolthoff J.P."/>
            <person name="Ohm R.A."/>
            <person name="Otillar R.P."/>
            <person name="Pangilinan J.L."/>
            <person name="Peng Y."/>
            <person name="Rokas A."/>
            <person name="Rosa C.A."/>
            <person name="Scheuner C."/>
            <person name="Sibirny A.A."/>
            <person name="Slot J.C."/>
            <person name="Stielow J.B."/>
            <person name="Sun H."/>
            <person name="Kurtzman C.P."/>
            <person name="Blackwell M."/>
            <person name="Grigoriev I.V."/>
            <person name="Jeffries T.W."/>
        </authorList>
    </citation>
    <scope>NUCLEOTIDE SEQUENCE [LARGE SCALE GENOMIC DNA]</scope>
    <source>
        <strain evidence="11 12">DSM 6958</strain>
    </source>
</reference>
<keyword evidence="5 7" id="KW-0694">RNA-binding</keyword>
<dbReference type="SUPFAM" id="SSF52540">
    <property type="entry name" value="P-loop containing nucleoside triphosphate hydrolases"/>
    <property type="match status" value="2"/>
</dbReference>
<organism evidence="11 12">
    <name type="scientific">Nadsonia fulvescens var. elongata DSM 6958</name>
    <dbReference type="NCBI Taxonomy" id="857566"/>
    <lineage>
        <taxon>Eukaryota</taxon>
        <taxon>Fungi</taxon>
        <taxon>Dikarya</taxon>
        <taxon>Ascomycota</taxon>
        <taxon>Saccharomycotina</taxon>
        <taxon>Dipodascomycetes</taxon>
        <taxon>Dipodascales</taxon>
        <taxon>Dipodascales incertae sedis</taxon>
        <taxon>Nadsonia</taxon>
    </lineage>
</organism>
<comment type="function">
    <text evidence="7">RNA helicase.</text>
</comment>
<dbReference type="GO" id="GO:0003723">
    <property type="term" value="F:RNA binding"/>
    <property type="evidence" value="ECO:0007669"/>
    <property type="project" value="UniProtKB-UniRule"/>
</dbReference>
<dbReference type="Pfam" id="PF00271">
    <property type="entry name" value="Helicase_C"/>
    <property type="match status" value="1"/>
</dbReference>
<keyword evidence="12" id="KW-1185">Reference proteome</keyword>
<evidence type="ECO:0000256" key="4">
    <source>
        <dbReference type="ARBA" id="ARBA00022840"/>
    </source>
</evidence>
<dbReference type="SMART" id="SM00490">
    <property type="entry name" value="HELICc"/>
    <property type="match status" value="1"/>
</dbReference>
<evidence type="ECO:0000256" key="1">
    <source>
        <dbReference type="ARBA" id="ARBA00022741"/>
    </source>
</evidence>
<evidence type="ECO:0000256" key="7">
    <source>
        <dbReference type="RuleBase" id="RU365068"/>
    </source>
</evidence>
<evidence type="ECO:0000256" key="6">
    <source>
        <dbReference type="RuleBase" id="RU000492"/>
    </source>
</evidence>
<feature type="non-terminal residue" evidence="11">
    <location>
        <position position="1"/>
    </location>
</feature>
<dbReference type="EMBL" id="KV454407">
    <property type="protein sequence ID" value="ODQ67389.1"/>
    <property type="molecule type" value="Genomic_DNA"/>
</dbReference>
<dbReference type="GO" id="GO:0003724">
    <property type="term" value="F:RNA helicase activity"/>
    <property type="evidence" value="ECO:0007669"/>
    <property type="project" value="UniProtKB-EC"/>
</dbReference>
<dbReference type="Proteomes" id="UP000095009">
    <property type="component" value="Unassembled WGS sequence"/>
</dbReference>
<feature type="compositionally biased region" description="Acidic residues" evidence="8">
    <location>
        <begin position="1"/>
        <end position="12"/>
    </location>
</feature>
<evidence type="ECO:0000256" key="2">
    <source>
        <dbReference type="ARBA" id="ARBA00022801"/>
    </source>
</evidence>
<dbReference type="InterPro" id="IPR014001">
    <property type="entry name" value="Helicase_ATP-bd"/>
</dbReference>
<name>A0A1E3PPN0_9ASCO</name>
<dbReference type="InterPro" id="IPR027417">
    <property type="entry name" value="P-loop_NTPase"/>
</dbReference>
<feature type="compositionally biased region" description="Acidic residues" evidence="8">
    <location>
        <begin position="19"/>
        <end position="41"/>
    </location>
</feature>
<dbReference type="PROSITE" id="PS51192">
    <property type="entry name" value="HELICASE_ATP_BIND_1"/>
    <property type="match status" value="1"/>
</dbReference>
<feature type="domain" description="Helicase ATP-binding" evidence="9">
    <location>
        <begin position="193"/>
        <end position="401"/>
    </location>
</feature>
<evidence type="ECO:0000313" key="11">
    <source>
        <dbReference type="EMBL" id="ODQ67389.1"/>
    </source>
</evidence>
<evidence type="ECO:0000259" key="10">
    <source>
        <dbReference type="PROSITE" id="PS51194"/>
    </source>
</evidence>
<proteinExistence type="inferred from homology"/>
<comment type="domain">
    <text evidence="7">The Q motif is unique to and characteristic of the DEAD box family of RNA helicases and controls ATP binding and hydrolysis.</text>
</comment>
<dbReference type="PROSITE" id="PS00039">
    <property type="entry name" value="DEAD_ATP_HELICASE"/>
    <property type="match status" value="1"/>
</dbReference>
<evidence type="ECO:0000313" key="12">
    <source>
        <dbReference type="Proteomes" id="UP000095009"/>
    </source>
</evidence>
<dbReference type="SMART" id="SM00487">
    <property type="entry name" value="DEXDc"/>
    <property type="match status" value="1"/>
</dbReference>
<dbReference type="PROSITE" id="PS51194">
    <property type="entry name" value="HELICASE_CTER"/>
    <property type="match status" value="1"/>
</dbReference>
<comment type="catalytic activity">
    <reaction evidence="7">
        <text>ATP + H2O = ADP + phosphate + H(+)</text>
        <dbReference type="Rhea" id="RHEA:13065"/>
        <dbReference type="ChEBI" id="CHEBI:15377"/>
        <dbReference type="ChEBI" id="CHEBI:15378"/>
        <dbReference type="ChEBI" id="CHEBI:30616"/>
        <dbReference type="ChEBI" id="CHEBI:43474"/>
        <dbReference type="ChEBI" id="CHEBI:456216"/>
        <dbReference type="EC" id="3.6.4.13"/>
    </reaction>
</comment>
<dbReference type="InterPro" id="IPR011545">
    <property type="entry name" value="DEAD/DEAH_box_helicase_dom"/>
</dbReference>
<dbReference type="InterPro" id="IPR001650">
    <property type="entry name" value="Helicase_C-like"/>
</dbReference>
<evidence type="ECO:0000256" key="8">
    <source>
        <dbReference type="SAM" id="MobiDB-lite"/>
    </source>
</evidence>
<dbReference type="OrthoDB" id="3370at2759"/>
<feature type="domain" description="Helicase C-terminal" evidence="10">
    <location>
        <begin position="433"/>
        <end position="579"/>
    </location>
</feature>
<evidence type="ECO:0000256" key="5">
    <source>
        <dbReference type="ARBA" id="ARBA00022884"/>
    </source>
</evidence>
<feature type="non-terminal residue" evidence="11">
    <location>
        <position position="579"/>
    </location>
</feature>
<keyword evidence="2 6" id="KW-0378">Hydrolase</keyword>
<dbReference type="AlphaFoldDB" id="A0A1E3PPN0"/>
<dbReference type="GO" id="GO:0005524">
    <property type="term" value="F:ATP binding"/>
    <property type="evidence" value="ECO:0007669"/>
    <property type="project" value="UniProtKB-UniRule"/>
</dbReference>
<keyword evidence="4 6" id="KW-0067">ATP-binding</keyword>
<keyword evidence="3 6" id="KW-0347">Helicase</keyword>
<dbReference type="CDD" id="cd18787">
    <property type="entry name" value="SF2_C_DEAD"/>
    <property type="match status" value="1"/>
</dbReference>